<reference evidence="8" key="1">
    <citation type="journal article" date="2020" name="Stud. Mycol.">
        <title>101 Dothideomycetes genomes: a test case for predicting lifestyles and emergence of pathogens.</title>
        <authorList>
            <person name="Haridas S."/>
            <person name="Albert R."/>
            <person name="Binder M."/>
            <person name="Bloem J."/>
            <person name="Labutti K."/>
            <person name="Salamov A."/>
            <person name="Andreopoulos B."/>
            <person name="Baker S."/>
            <person name="Barry K."/>
            <person name="Bills G."/>
            <person name="Bluhm B."/>
            <person name="Cannon C."/>
            <person name="Castanera R."/>
            <person name="Culley D."/>
            <person name="Daum C."/>
            <person name="Ezra D."/>
            <person name="Gonzalez J."/>
            <person name="Henrissat B."/>
            <person name="Kuo A."/>
            <person name="Liang C."/>
            <person name="Lipzen A."/>
            <person name="Lutzoni F."/>
            <person name="Magnuson J."/>
            <person name="Mondo S."/>
            <person name="Nolan M."/>
            <person name="Ohm R."/>
            <person name="Pangilinan J."/>
            <person name="Park H.-J."/>
            <person name="Ramirez L."/>
            <person name="Alfaro M."/>
            <person name="Sun H."/>
            <person name="Tritt A."/>
            <person name="Yoshinaga Y."/>
            <person name="Zwiers L.-H."/>
            <person name="Turgeon B."/>
            <person name="Goodwin S."/>
            <person name="Spatafora J."/>
            <person name="Crous P."/>
            <person name="Grigoriev I."/>
        </authorList>
    </citation>
    <scope>NUCLEOTIDE SEQUENCE</scope>
    <source>
        <strain evidence="8">CBS 480.64</strain>
    </source>
</reference>
<evidence type="ECO:0000256" key="3">
    <source>
        <dbReference type="ARBA" id="ARBA00022884"/>
    </source>
</evidence>
<dbReference type="EMBL" id="MU005964">
    <property type="protein sequence ID" value="KAF2862780.1"/>
    <property type="molecule type" value="Genomic_DNA"/>
</dbReference>
<organism evidence="8 9">
    <name type="scientific">Piedraia hortae CBS 480.64</name>
    <dbReference type="NCBI Taxonomy" id="1314780"/>
    <lineage>
        <taxon>Eukaryota</taxon>
        <taxon>Fungi</taxon>
        <taxon>Dikarya</taxon>
        <taxon>Ascomycota</taxon>
        <taxon>Pezizomycotina</taxon>
        <taxon>Dothideomycetes</taxon>
        <taxon>Dothideomycetidae</taxon>
        <taxon>Capnodiales</taxon>
        <taxon>Piedraiaceae</taxon>
        <taxon>Piedraia</taxon>
    </lineage>
</organism>
<dbReference type="FunFam" id="3.30.70.330:FF:000406">
    <property type="entry name" value="Related to Nucleolar protein NOP4"/>
    <property type="match status" value="1"/>
</dbReference>
<keyword evidence="3 5" id="KW-0694">RNA-binding</keyword>
<gene>
    <name evidence="8" type="ORF">K470DRAFT_262643</name>
</gene>
<dbReference type="InterPro" id="IPR000504">
    <property type="entry name" value="RRM_dom"/>
</dbReference>
<feature type="region of interest" description="Disordered" evidence="6">
    <location>
        <begin position="615"/>
        <end position="680"/>
    </location>
</feature>
<dbReference type="InterPro" id="IPR051945">
    <property type="entry name" value="RRM_MRD1_RNA_proc_ribogen"/>
</dbReference>
<dbReference type="Gene3D" id="3.30.70.330">
    <property type="match status" value="4"/>
</dbReference>
<dbReference type="InterPro" id="IPR012677">
    <property type="entry name" value="Nucleotide-bd_a/b_plait_sf"/>
</dbReference>
<evidence type="ECO:0000256" key="6">
    <source>
        <dbReference type="SAM" id="MobiDB-lite"/>
    </source>
</evidence>
<name>A0A6A7C5R5_9PEZI</name>
<dbReference type="InterPro" id="IPR035979">
    <property type="entry name" value="RBD_domain_sf"/>
</dbReference>
<feature type="domain" description="RRM" evidence="7">
    <location>
        <begin position="296"/>
        <end position="397"/>
    </location>
</feature>
<evidence type="ECO:0000256" key="1">
    <source>
        <dbReference type="ARBA" id="ARBA00004123"/>
    </source>
</evidence>
<dbReference type="GO" id="GO:0003729">
    <property type="term" value="F:mRNA binding"/>
    <property type="evidence" value="ECO:0007669"/>
    <property type="project" value="TreeGrafter"/>
</dbReference>
<dbReference type="InterPro" id="IPR034809">
    <property type="entry name" value="Nop4_RRM4"/>
</dbReference>
<keyword evidence="4" id="KW-0539">Nucleus</keyword>
<evidence type="ECO:0000313" key="9">
    <source>
        <dbReference type="Proteomes" id="UP000799421"/>
    </source>
</evidence>
<accession>A0A6A7C5R5</accession>
<dbReference type="Proteomes" id="UP000799421">
    <property type="component" value="Unassembled WGS sequence"/>
</dbReference>
<comment type="subcellular location">
    <subcellularLocation>
        <location evidence="1">Nucleus</location>
    </subcellularLocation>
</comment>
<feature type="region of interest" description="Disordered" evidence="6">
    <location>
        <begin position="1"/>
        <end position="50"/>
    </location>
</feature>
<dbReference type="GO" id="GO:0005730">
    <property type="term" value="C:nucleolus"/>
    <property type="evidence" value="ECO:0007669"/>
    <property type="project" value="TreeGrafter"/>
</dbReference>
<feature type="domain" description="RRM" evidence="7">
    <location>
        <begin position="41"/>
        <end position="119"/>
    </location>
</feature>
<dbReference type="PROSITE" id="PS50102">
    <property type="entry name" value="RRM"/>
    <property type="match status" value="4"/>
</dbReference>
<dbReference type="OrthoDB" id="267048at2759"/>
<evidence type="ECO:0000313" key="8">
    <source>
        <dbReference type="EMBL" id="KAF2862780.1"/>
    </source>
</evidence>
<feature type="domain" description="RRM" evidence="7">
    <location>
        <begin position="470"/>
        <end position="607"/>
    </location>
</feature>
<feature type="compositionally biased region" description="Basic residues" evidence="6">
    <location>
        <begin position="667"/>
        <end position="680"/>
    </location>
</feature>
<feature type="region of interest" description="Disordered" evidence="6">
    <location>
        <begin position="356"/>
        <end position="382"/>
    </location>
</feature>
<evidence type="ECO:0000256" key="4">
    <source>
        <dbReference type="ARBA" id="ARBA00023242"/>
    </source>
</evidence>
<feature type="compositionally biased region" description="Polar residues" evidence="6">
    <location>
        <begin position="368"/>
        <end position="379"/>
    </location>
</feature>
<keyword evidence="9" id="KW-1185">Reference proteome</keyword>
<feature type="domain" description="RRM" evidence="7">
    <location>
        <begin position="138"/>
        <end position="216"/>
    </location>
</feature>
<feature type="compositionally biased region" description="Basic and acidic residues" evidence="6">
    <location>
        <begin position="647"/>
        <end position="662"/>
    </location>
</feature>
<dbReference type="SUPFAM" id="SSF54928">
    <property type="entry name" value="RNA-binding domain, RBD"/>
    <property type="match status" value="4"/>
</dbReference>
<feature type="region of interest" description="Disordered" evidence="6">
    <location>
        <begin position="225"/>
        <end position="293"/>
    </location>
</feature>
<dbReference type="CDD" id="cd12676">
    <property type="entry name" value="RRM3_Nop4p"/>
    <property type="match status" value="1"/>
</dbReference>
<dbReference type="AlphaFoldDB" id="A0A6A7C5R5"/>
<evidence type="ECO:0000256" key="5">
    <source>
        <dbReference type="PROSITE-ProRule" id="PRU00176"/>
    </source>
</evidence>
<protein>
    <recommendedName>
        <fullName evidence="7">RRM domain-containing protein</fullName>
    </recommendedName>
</protein>
<dbReference type="CDD" id="cd12677">
    <property type="entry name" value="RRM4_Nop4p"/>
    <property type="match status" value="1"/>
</dbReference>
<dbReference type="SMART" id="SM00360">
    <property type="entry name" value="RRM"/>
    <property type="match status" value="4"/>
</dbReference>
<sequence>MAHPPKKQKLNGATEEKLKPQEPTLEAANQPNPEEKPTKSRTIFIRGLPPSTTSDSLSDLISESFPVVHSVAVTDKESKTCKGYGFVTLTDHDDAQRARTEFNGRTFQDRKLCVEIAEPRQRDSAKSGTDTSKPLLTTKLIIRNLPWSIKGPNQLERLFLSYGKVRKAYVPSKGKGLMAGFGFVVMRGRKNAEKAIEGVNGKVVDGRTLAVDWAVEKEVFEELQSRQVEGGVDETEAREGGSESEGDEADEDSDEDGEEDGDEEKIPEDEKDREDGEDGEDDDAPIDKYPTEDKSSTLFIRNLPFSCTDEDLEDHFASFGGVRYARVVLDPITERSKGTGFVSFYSKEDADKCLRNAPRRPTVDESNPRSVLQNDSTDPSGDYTLSGRVLQLSRAVSQSEATRLAAEGIASRRKRSEDKRHLYLLSEGTISPKSALWEKLPQSERTMREASARQRKKLIESNPALHLSLTRLSIRNLPRSVDSRALKALAREAIVGFAKDVKAGKRGRLSKEELARGGEEMQAAEIARKKAAKGVVKQAKVVFESAGGSRIKEMEGGRSRGYGFIEYHTHRAALMGLRWLNGHAVEYKVDKGKEERKKRLIVEFAIENKTVLSRREERERLRVSKGVRNERKRKREAEAKEEEEEEEPKKKKERKTVDEKTVLRNRIIGRKRAMRKARKS</sequence>
<evidence type="ECO:0000259" key="7">
    <source>
        <dbReference type="PROSITE" id="PS50102"/>
    </source>
</evidence>
<feature type="compositionally biased region" description="Acidic residues" evidence="6">
    <location>
        <begin position="275"/>
        <end position="284"/>
    </location>
</feature>
<evidence type="ECO:0000256" key="2">
    <source>
        <dbReference type="ARBA" id="ARBA00022737"/>
    </source>
</evidence>
<dbReference type="PANTHER" id="PTHR48039">
    <property type="entry name" value="RNA-BINDING MOTIF PROTEIN 14B"/>
    <property type="match status" value="1"/>
</dbReference>
<feature type="compositionally biased region" description="Acidic residues" evidence="6">
    <location>
        <begin position="242"/>
        <end position="267"/>
    </location>
</feature>
<proteinExistence type="predicted"/>
<dbReference type="PANTHER" id="PTHR48039:SF5">
    <property type="entry name" value="RNA-BINDING PROTEIN 28"/>
    <property type="match status" value="1"/>
</dbReference>
<keyword evidence="2" id="KW-0677">Repeat</keyword>
<dbReference type="InterPro" id="IPR034808">
    <property type="entry name" value="Nop4p_RRM3"/>
</dbReference>
<dbReference type="Pfam" id="PF00076">
    <property type="entry name" value="RRM_1"/>
    <property type="match status" value="3"/>
</dbReference>